<feature type="domain" description="Alanine racemase C-terminal" evidence="7">
    <location>
        <begin position="249"/>
        <end position="382"/>
    </location>
</feature>
<evidence type="ECO:0000256" key="5">
    <source>
        <dbReference type="PIRSR" id="PIRSR600821-50"/>
    </source>
</evidence>
<dbReference type="InterPro" id="IPR000821">
    <property type="entry name" value="Ala_racemase"/>
</dbReference>
<reference evidence="8 9" key="1">
    <citation type="submission" date="2017-07" db="EMBL/GenBank/DDBJ databases">
        <title>Paenibacillus herberti R33 genome sequencing and assembly.</title>
        <authorList>
            <person name="Su W."/>
        </authorList>
    </citation>
    <scope>NUCLEOTIDE SEQUENCE [LARGE SCALE GENOMIC DNA]</scope>
    <source>
        <strain evidence="8 9">R33</strain>
    </source>
</reference>
<dbReference type="GO" id="GO:0030170">
    <property type="term" value="F:pyridoxal phosphate binding"/>
    <property type="evidence" value="ECO:0007669"/>
    <property type="project" value="UniProtKB-UniRule"/>
</dbReference>
<dbReference type="Gene3D" id="3.20.20.10">
    <property type="entry name" value="Alanine racemase"/>
    <property type="match status" value="1"/>
</dbReference>
<dbReference type="SUPFAM" id="SSF50621">
    <property type="entry name" value="Alanine racemase C-terminal domain-like"/>
    <property type="match status" value="1"/>
</dbReference>
<dbReference type="FunFam" id="3.20.20.10:FF:000002">
    <property type="entry name" value="Alanine racemase"/>
    <property type="match status" value="1"/>
</dbReference>
<dbReference type="Proteomes" id="UP000215145">
    <property type="component" value="Unassembled WGS sequence"/>
</dbReference>
<comment type="cofactor">
    <cofactor evidence="1 4 5">
        <name>pyridoxal 5'-phosphate</name>
        <dbReference type="ChEBI" id="CHEBI:597326"/>
    </cofactor>
</comment>
<dbReference type="PRINTS" id="PR00992">
    <property type="entry name" value="ALARACEMASE"/>
</dbReference>
<dbReference type="GO" id="GO:0030632">
    <property type="term" value="P:D-alanine biosynthetic process"/>
    <property type="evidence" value="ECO:0007669"/>
    <property type="project" value="UniProtKB-UniRule"/>
</dbReference>
<dbReference type="UniPathway" id="UPA00042">
    <property type="reaction ID" value="UER00497"/>
</dbReference>
<feature type="modified residue" description="N6-(pyridoxal phosphate)lysine" evidence="4 5">
    <location>
        <position position="39"/>
    </location>
</feature>
<dbReference type="Pfam" id="PF01168">
    <property type="entry name" value="Ala_racemase_N"/>
    <property type="match status" value="1"/>
</dbReference>
<sequence length="397" mass="42949">MYNYYRPTRAEISLDALRSNIGTFRSSVPDGMKLLASVKANAYGHGLIQISQEAEACGVDYLGVAFLDEAIQIRRSGVMMPILVLGYVPPNGLDMARSLDITIALFRDDVLKAARSLPENSSKKLKVHIKLDTGMGRLGKLADGSADAMRFIEAALRVPQLGVEGLFTHFAKSDEADKNYTKLQHERFAAVVHEVRSRSLPIEIVHSANTAAGIDTPELGGDMLRLGIGMYGLYPSPEVDHSKVRLKPVLSLKTEVVMVKELRESWGISYGTRYFAEAGERIGTIPIGYADGFSRLLTGKAHVLIRGQRVPVLGTICMDQCMISLGAAEAAGGGPVATEEEAVLIGSQLGAEITAEEVADQLGTINYELICMLAARVPRVYMRNGRVVAVSNALDAQ</sequence>
<evidence type="ECO:0000313" key="9">
    <source>
        <dbReference type="Proteomes" id="UP000215145"/>
    </source>
</evidence>
<feature type="binding site" evidence="4 6">
    <location>
        <position position="137"/>
    </location>
    <ligand>
        <name>substrate</name>
    </ligand>
</feature>
<dbReference type="InterPro" id="IPR011079">
    <property type="entry name" value="Ala_racemase_C"/>
</dbReference>
<feature type="active site" description="Proton acceptor; specific for D-alanine" evidence="4">
    <location>
        <position position="39"/>
    </location>
</feature>
<dbReference type="InterPro" id="IPR009006">
    <property type="entry name" value="Ala_racemase/Decarboxylase_C"/>
</dbReference>
<gene>
    <name evidence="8" type="primary">alr</name>
    <name evidence="8" type="ORF">CGZ75_22415</name>
</gene>
<dbReference type="SUPFAM" id="SSF51419">
    <property type="entry name" value="PLP-binding barrel"/>
    <property type="match status" value="1"/>
</dbReference>
<evidence type="ECO:0000256" key="4">
    <source>
        <dbReference type="HAMAP-Rule" id="MF_01201"/>
    </source>
</evidence>
<dbReference type="NCBIfam" id="TIGR00492">
    <property type="entry name" value="alr"/>
    <property type="match status" value="1"/>
</dbReference>
<dbReference type="AlphaFoldDB" id="A0A229NVB1"/>
<dbReference type="Pfam" id="PF00842">
    <property type="entry name" value="Ala_racemase_C"/>
    <property type="match status" value="1"/>
</dbReference>
<comment type="catalytic activity">
    <reaction evidence="4">
        <text>L-alanine = D-alanine</text>
        <dbReference type="Rhea" id="RHEA:20249"/>
        <dbReference type="ChEBI" id="CHEBI:57416"/>
        <dbReference type="ChEBI" id="CHEBI:57972"/>
        <dbReference type="EC" id="5.1.1.1"/>
    </reaction>
</comment>
<keyword evidence="2 4" id="KW-0663">Pyridoxal phosphate</keyword>
<dbReference type="SMART" id="SM01005">
    <property type="entry name" value="Ala_racemase_C"/>
    <property type="match status" value="1"/>
</dbReference>
<evidence type="ECO:0000313" key="8">
    <source>
        <dbReference type="EMBL" id="OXM13770.1"/>
    </source>
</evidence>
<dbReference type="Gene3D" id="2.40.37.10">
    <property type="entry name" value="Lyase, Ornithine Decarboxylase, Chain A, domain 1"/>
    <property type="match status" value="1"/>
</dbReference>
<dbReference type="GO" id="GO:0005829">
    <property type="term" value="C:cytosol"/>
    <property type="evidence" value="ECO:0007669"/>
    <property type="project" value="TreeGrafter"/>
</dbReference>
<comment type="similarity">
    <text evidence="4">Belongs to the alanine racemase family.</text>
</comment>
<proteinExistence type="inferred from homology"/>
<dbReference type="InterPro" id="IPR020622">
    <property type="entry name" value="Ala_racemase_pyridoxalP-BS"/>
</dbReference>
<accession>A0A229NVB1</accession>
<feature type="binding site" evidence="4 6">
    <location>
        <position position="318"/>
    </location>
    <ligand>
        <name>substrate</name>
    </ligand>
</feature>
<evidence type="ECO:0000256" key="1">
    <source>
        <dbReference type="ARBA" id="ARBA00001933"/>
    </source>
</evidence>
<evidence type="ECO:0000256" key="6">
    <source>
        <dbReference type="PIRSR" id="PIRSR600821-52"/>
    </source>
</evidence>
<evidence type="ECO:0000256" key="2">
    <source>
        <dbReference type="ARBA" id="ARBA00022898"/>
    </source>
</evidence>
<dbReference type="InterPro" id="IPR029066">
    <property type="entry name" value="PLP-binding_barrel"/>
</dbReference>
<evidence type="ECO:0000259" key="7">
    <source>
        <dbReference type="SMART" id="SM01005"/>
    </source>
</evidence>
<protein>
    <recommendedName>
        <fullName evidence="4">Alanine racemase</fullName>
        <ecNumber evidence="4">5.1.1.1</ecNumber>
    </recommendedName>
</protein>
<dbReference type="EMBL" id="NMUQ01000003">
    <property type="protein sequence ID" value="OXM13770.1"/>
    <property type="molecule type" value="Genomic_DNA"/>
</dbReference>
<dbReference type="CDD" id="cd00430">
    <property type="entry name" value="PLPDE_III_AR"/>
    <property type="match status" value="1"/>
</dbReference>
<dbReference type="EC" id="5.1.1.1" evidence="4"/>
<comment type="function">
    <text evidence="4">Catalyzes the interconversion of L-alanine and D-alanine. May also act on other amino acids.</text>
</comment>
<comment type="pathway">
    <text evidence="4">Amino-acid biosynthesis; D-alanine biosynthesis; D-alanine from L-alanine: step 1/1.</text>
</comment>
<evidence type="ECO:0000256" key="3">
    <source>
        <dbReference type="ARBA" id="ARBA00023235"/>
    </source>
</evidence>
<dbReference type="GO" id="GO:0008784">
    <property type="term" value="F:alanine racemase activity"/>
    <property type="evidence" value="ECO:0007669"/>
    <property type="project" value="UniProtKB-UniRule"/>
</dbReference>
<dbReference type="RefSeq" id="WP_089526472.1">
    <property type="nucleotide sequence ID" value="NZ_NMUQ01000003.1"/>
</dbReference>
<organism evidence="8 9">
    <name type="scientific">Paenibacillus herberti</name>
    <dbReference type="NCBI Taxonomy" id="1619309"/>
    <lineage>
        <taxon>Bacteria</taxon>
        <taxon>Bacillati</taxon>
        <taxon>Bacillota</taxon>
        <taxon>Bacilli</taxon>
        <taxon>Bacillales</taxon>
        <taxon>Paenibacillaceae</taxon>
        <taxon>Paenibacillus</taxon>
    </lineage>
</organism>
<dbReference type="PANTHER" id="PTHR30511">
    <property type="entry name" value="ALANINE RACEMASE"/>
    <property type="match status" value="1"/>
</dbReference>
<comment type="caution">
    <text evidence="8">The sequence shown here is derived from an EMBL/GenBank/DDBJ whole genome shotgun (WGS) entry which is preliminary data.</text>
</comment>
<dbReference type="HAMAP" id="MF_01201">
    <property type="entry name" value="Ala_racemase"/>
    <property type="match status" value="1"/>
</dbReference>
<dbReference type="OrthoDB" id="9813814at2"/>
<keyword evidence="3 4" id="KW-0413">Isomerase</keyword>
<feature type="active site" description="Proton acceptor; specific for L-alanine" evidence="4">
    <location>
        <position position="270"/>
    </location>
</feature>
<keyword evidence="9" id="KW-1185">Reference proteome</keyword>
<dbReference type="InterPro" id="IPR001608">
    <property type="entry name" value="Ala_racemase_N"/>
</dbReference>
<dbReference type="PANTHER" id="PTHR30511:SF0">
    <property type="entry name" value="ALANINE RACEMASE, CATABOLIC-RELATED"/>
    <property type="match status" value="1"/>
</dbReference>
<dbReference type="GO" id="GO:0009252">
    <property type="term" value="P:peptidoglycan biosynthetic process"/>
    <property type="evidence" value="ECO:0007669"/>
    <property type="project" value="TreeGrafter"/>
</dbReference>
<dbReference type="PROSITE" id="PS00395">
    <property type="entry name" value="ALANINE_RACEMASE"/>
    <property type="match status" value="1"/>
</dbReference>
<name>A0A229NVB1_9BACL</name>